<gene>
    <name evidence="2" type="ORF">LHGZ1_2088</name>
</gene>
<dbReference type="InterPro" id="IPR038690">
    <property type="entry name" value="NusG_2_sf"/>
</dbReference>
<reference evidence="3" key="1">
    <citation type="submission" date="2017-06" db="EMBL/GenBank/DDBJ databases">
        <title>Whole genome sequence of Laribacter hongkongensis LHGZ1.</title>
        <authorList>
            <person name="Chen D."/>
            <person name="Wu H."/>
            <person name="Chen J."/>
        </authorList>
    </citation>
    <scope>NUCLEOTIDE SEQUENCE [LARGE SCALE GENOMIC DNA]</scope>
    <source>
        <strain evidence="3">LHGZ1</strain>
    </source>
</reference>
<dbReference type="RefSeq" id="WP_088861000.1">
    <property type="nucleotide sequence ID" value="NZ_CP022115.1"/>
</dbReference>
<dbReference type="Gene3D" id="2.60.320.10">
    <property type="entry name" value="N-utilization substance G protein NusG, insert domain"/>
    <property type="match status" value="1"/>
</dbReference>
<proteinExistence type="predicted"/>
<keyword evidence="1" id="KW-0472">Membrane</keyword>
<keyword evidence="1" id="KW-1133">Transmembrane helix</keyword>
<sequence length="125" mass="14157">MRRLLPAWRPGDWGVWLAALLLVIASGLHFWRDGIGDTLRIRANGQVFGDYPLRLNRTLDIPGPLGHTTIEIRAGRARIAADPSPRQYCVRHGWLTRPGEMAICLPNRTSIEILRAQRDYDSLGY</sequence>
<name>A0A248LK78_9NEIS</name>
<keyword evidence="1" id="KW-0812">Transmembrane</keyword>
<dbReference type="AlphaFoldDB" id="A0A248LK78"/>
<dbReference type="CDD" id="cd09910">
    <property type="entry name" value="NGN-insert_like"/>
    <property type="match status" value="1"/>
</dbReference>
<dbReference type="Proteomes" id="UP000197424">
    <property type="component" value="Chromosome"/>
</dbReference>
<evidence type="ECO:0000313" key="3">
    <source>
        <dbReference type="Proteomes" id="UP000197424"/>
    </source>
</evidence>
<dbReference type="EMBL" id="CP022115">
    <property type="protein sequence ID" value="ASJ24919.1"/>
    <property type="molecule type" value="Genomic_DNA"/>
</dbReference>
<feature type="transmembrane region" description="Helical" evidence="1">
    <location>
        <begin position="13"/>
        <end position="31"/>
    </location>
</feature>
<protein>
    <submittedName>
        <fullName evidence="2">NusG_II domain containing protein</fullName>
    </submittedName>
</protein>
<dbReference type="OrthoDB" id="47603at2"/>
<accession>A0A248LK78</accession>
<dbReference type="Pfam" id="PF07009">
    <property type="entry name" value="NusG_II"/>
    <property type="match status" value="1"/>
</dbReference>
<evidence type="ECO:0000256" key="1">
    <source>
        <dbReference type="SAM" id="Phobius"/>
    </source>
</evidence>
<organism evidence="2 3">
    <name type="scientific">Laribacter hongkongensis</name>
    <dbReference type="NCBI Taxonomy" id="168471"/>
    <lineage>
        <taxon>Bacteria</taxon>
        <taxon>Pseudomonadati</taxon>
        <taxon>Pseudomonadota</taxon>
        <taxon>Betaproteobacteria</taxon>
        <taxon>Neisseriales</taxon>
        <taxon>Aquaspirillaceae</taxon>
        <taxon>Laribacter</taxon>
    </lineage>
</organism>
<evidence type="ECO:0000313" key="2">
    <source>
        <dbReference type="EMBL" id="ASJ24919.1"/>
    </source>
</evidence>